<dbReference type="InterPro" id="IPR027417">
    <property type="entry name" value="P-loop_NTPase"/>
</dbReference>
<evidence type="ECO:0000313" key="4">
    <source>
        <dbReference type="EMBL" id="MDJ1176254.1"/>
    </source>
</evidence>
<dbReference type="Proteomes" id="UP001235849">
    <property type="component" value="Unassembled WGS sequence"/>
</dbReference>
<dbReference type="Pfam" id="PF01590">
    <property type="entry name" value="GAF"/>
    <property type="match status" value="1"/>
</dbReference>
<dbReference type="SUPFAM" id="SSF52540">
    <property type="entry name" value="P-loop containing nucleoside triphosphate hydrolases"/>
    <property type="match status" value="1"/>
</dbReference>
<dbReference type="EMBL" id="JAQOSO010000101">
    <property type="protein sequence ID" value="MDJ1176254.1"/>
    <property type="molecule type" value="Genomic_DNA"/>
</dbReference>
<dbReference type="InterPro" id="IPR003018">
    <property type="entry name" value="GAF"/>
</dbReference>
<dbReference type="RefSeq" id="WP_283768542.1">
    <property type="nucleotide sequence ID" value="NZ_JAQOSO010000101.1"/>
</dbReference>
<comment type="caution">
    <text evidence="4">The sequence shown here is derived from an EMBL/GenBank/DDBJ whole genome shotgun (WGS) entry which is preliminary data.</text>
</comment>
<dbReference type="SMART" id="SM00331">
    <property type="entry name" value="PP2C_SIG"/>
    <property type="match status" value="1"/>
</dbReference>
<accession>A0ABT7BCD5</accession>
<dbReference type="InterPro" id="IPR011009">
    <property type="entry name" value="Kinase-like_dom_sf"/>
</dbReference>
<gene>
    <name evidence="4" type="ORF">PMG25_19405</name>
</gene>
<dbReference type="CDD" id="cd14014">
    <property type="entry name" value="STKc_PknB_like"/>
    <property type="match status" value="1"/>
</dbReference>
<dbReference type="PANTHER" id="PTHR43642:SF1">
    <property type="entry name" value="HYBRID SIGNAL TRANSDUCTION HISTIDINE KINASE G"/>
    <property type="match status" value="1"/>
</dbReference>
<feature type="coiled-coil region" evidence="1">
    <location>
        <begin position="1483"/>
        <end position="1528"/>
    </location>
</feature>
<protein>
    <submittedName>
        <fullName evidence="4">AAA family ATPase</fullName>
    </submittedName>
</protein>
<evidence type="ECO:0000256" key="2">
    <source>
        <dbReference type="SAM" id="MobiDB-lite"/>
    </source>
</evidence>
<dbReference type="SMART" id="SM00220">
    <property type="entry name" value="S_TKc"/>
    <property type="match status" value="1"/>
</dbReference>
<dbReference type="InterPro" id="IPR001932">
    <property type="entry name" value="PPM-type_phosphatase-like_dom"/>
</dbReference>
<dbReference type="Pfam" id="PF13191">
    <property type="entry name" value="AAA_16"/>
    <property type="match status" value="1"/>
</dbReference>
<organism evidence="4 5">
    <name type="scientific">Roseofilum capinflatum BLCC-M114</name>
    <dbReference type="NCBI Taxonomy" id="3022440"/>
    <lineage>
        <taxon>Bacteria</taxon>
        <taxon>Bacillati</taxon>
        <taxon>Cyanobacteriota</taxon>
        <taxon>Cyanophyceae</taxon>
        <taxon>Desertifilales</taxon>
        <taxon>Desertifilaceae</taxon>
        <taxon>Roseofilum</taxon>
        <taxon>Roseofilum capinflatum</taxon>
    </lineage>
</organism>
<dbReference type="Pfam" id="PF07228">
    <property type="entry name" value="SpoIIE"/>
    <property type="match status" value="1"/>
</dbReference>
<dbReference type="InterPro" id="IPR000719">
    <property type="entry name" value="Prot_kinase_dom"/>
</dbReference>
<dbReference type="InterPro" id="IPR041664">
    <property type="entry name" value="AAA_16"/>
</dbReference>
<dbReference type="InterPro" id="IPR053159">
    <property type="entry name" value="Hybrid_Histidine_Kinase"/>
</dbReference>
<name>A0ABT7BCD5_9CYAN</name>
<dbReference type="SUPFAM" id="SSF55781">
    <property type="entry name" value="GAF domain-like"/>
    <property type="match status" value="1"/>
</dbReference>
<dbReference type="Pfam" id="PF00069">
    <property type="entry name" value="Pkinase"/>
    <property type="match status" value="1"/>
</dbReference>
<feature type="domain" description="Protein kinase" evidence="3">
    <location>
        <begin position="7"/>
        <end position="271"/>
    </location>
</feature>
<feature type="region of interest" description="Disordered" evidence="2">
    <location>
        <begin position="158"/>
        <end position="179"/>
    </location>
</feature>
<evidence type="ECO:0000256" key="1">
    <source>
        <dbReference type="SAM" id="Coils"/>
    </source>
</evidence>
<dbReference type="Gene3D" id="3.60.40.10">
    <property type="entry name" value="PPM-type phosphatase domain"/>
    <property type="match status" value="1"/>
</dbReference>
<dbReference type="PROSITE" id="PS50011">
    <property type="entry name" value="PROTEIN_KINASE_DOM"/>
    <property type="match status" value="1"/>
</dbReference>
<dbReference type="SMART" id="SM00065">
    <property type="entry name" value="GAF"/>
    <property type="match status" value="1"/>
</dbReference>
<dbReference type="SUPFAM" id="SSF56112">
    <property type="entry name" value="Protein kinase-like (PK-like)"/>
    <property type="match status" value="1"/>
</dbReference>
<evidence type="ECO:0000259" key="3">
    <source>
        <dbReference type="PROSITE" id="PS50011"/>
    </source>
</evidence>
<keyword evidence="1" id="KW-0175">Coiled coil</keyword>
<dbReference type="Gene3D" id="3.40.50.300">
    <property type="entry name" value="P-loop containing nucleotide triphosphate hydrolases"/>
    <property type="match status" value="1"/>
</dbReference>
<reference evidence="4 5" key="1">
    <citation type="submission" date="2023-01" db="EMBL/GenBank/DDBJ databases">
        <title>Novel diversity within Roseofilum (Cyanobacteria; Desertifilaceae) from marine benthic mats with descriptions of four novel species.</title>
        <authorList>
            <person name="Wang Y."/>
            <person name="Berthold D.E."/>
            <person name="Hu J."/>
            <person name="Lefler F.W."/>
            <person name="Laughinghouse H.D. IV."/>
        </authorList>
    </citation>
    <scope>NUCLEOTIDE SEQUENCE [LARGE SCALE GENOMIC DNA]</scope>
    <source>
        <strain evidence="4 5">BLCC-M114</strain>
    </source>
</reference>
<dbReference type="InterPro" id="IPR029016">
    <property type="entry name" value="GAF-like_dom_sf"/>
</dbReference>
<dbReference type="Gene3D" id="3.30.450.40">
    <property type="match status" value="1"/>
</dbReference>
<dbReference type="Gene3D" id="1.10.510.10">
    <property type="entry name" value="Transferase(Phosphotransferase) domain 1"/>
    <property type="match status" value="1"/>
</dbReference>
<evidence type="ECO:0000313" key="5">
    <source>
        <dbReference type="Proteomes" id="UP001235849"/>
    </source>
</evidence>
<dbReference type="InterPro" id="IPR036457">
    <property type="entry name" value="PPM-type-like_dom_sf"/>
</dbReference>
<sequence>MLSVSGYRTPNLLYESSNSEVYRAIRETDGQPVILKLLKEDYPTPSELRRYKQEYELTHSTHLSGVVKAYDLQPYKNTLVIILEDFGGESLRTWQENQPEFNLHHSLSLFIKTADSLGQLHAENIIHKDINPANLVFNPQTQELKIIDLGISTQLSKENPRLKNPTTLEGTLPYISPEQTGRMNRSLDYRTDFYSLGVTFYELLTHQLPFTTQDELELVHCHIAREPRSATEINPQIPPILSDIISKLMAKNAEDRYQSAWGLKADLETCLTQLENQGKIDPFPLGRQDLSDKFQIPQKLYGRQNEIEQLLTTFEQVDQHSQMMLVAGYSGIGKSALVQEIYKPITQRKGYFISGKFDQFQRNVPYSAMVSAFKGFVQQLLTENPESLEQWKTKFLHALGVNGQVIIDVIPEIELIIGPQPPIDQLGATESQNRFNLVFQSFIRSCCSPEHPLVLFLDDLQWTDGATLKLIELIVTDKDLKHLFLIGAYRDNEVSDHHPLILLINKLKQGETFIEQVTLTNLDLEDVNHLLQDTLKTAVHQVHTLGELIVSKTGGNPFFVNQFLSDLDTENFITFDYNQQAWTWDLQQISSQDITDNVVELMIRKLRKLPLKTQEALKLAACIGANFDLQTLSIVAEESKQILFTDLVTAVQSELILSLSDLDDDLLIQEYRFLHDRVQQAAYELIPQENKQLIHLKIGQLLLHNTSAEEQEERLFDIVGHLNIGLEKIIDKKEKIEVIQLNLKAGQRAKLATAYEGALEYLNLGINALDDNPWTEHYSLTFALHKERCEVEYLCGNFQQAQNWAYRTLEQTQSILEKCEIYGILTLQNCMLGQYTQAFIEARKGLELLGVYFPESQASPEELKAALQIEVDLVNQHLETHSALSLKDAPEIQDPEKRMIGTLLCHSLPATFFNHQLMWRIVIAKSVNLFFSYGVIVESTCCLGSYAMFLASDLEDYALSYKFGEAGVKVGERFGHGGFKCQALHLFATYVNGWNKPLASTNILNHQAFTAGLESGDFLFSGYTLMMDWVNLFCQGKTFDQIEKTLETYLSFTEDRGNRVAYDLLLGCYLAFYNLTGSSSEITVFDTPRKTEEDYVQDCLQYNSYMGLCYFYIFKAQTLYLYEQYSQALEVCQQANERLTFISISLGVAQQNLYHSLTFLALYPTADPNNQMDYLEKVKQNQVRMKRWADNCPENFLNKFLLVEAELARCTGKVLEVMNGYDRSIQLAKENGLIQEEALANELAGKFYLELDKPQFASLYLQQAHYLYSLWGAQAKVGQLEERYPELFDLGLSKQSQMKNTVAVTRTSSGKDSNVSLDLSTVMKANQAISGEIVLENLMSALMYIILQNAGGQTGYLLISDRDELIIEASKIVDSSPIEVLQAIPVEEYEKIPKTVINYVCRTQESVVLNDASNRGNFMNDPYIQDERPKSILCVPLINQGKLVSIVYLENNLTTGAFTANRVEMIRLLSGQAAIALENAYIYQNLEKKVQERTAELAIANQEIGVLNEKLKAENLRLSSELDVAKKLQQMVLPKAEELEDIIGLEIAGYMEPADEVGGDYYDVLKQGERLKIGIGDVTGHGLESGVLMLMAQTAIRTLQKVNETDPVRFLDLLNQTLYDNLQRMNSDKNMTLAILDYHEGRVQLSGQHEEAIVVRSNGEIELIDTMDLGFPIGLDDQIAAFISQQDIHLNAEDVMVLYTDGITEAANGGKDQYGLERLCNVVIQHRQQSAYEIRERVIEDVRGFIGDYKVFDDITLVVLKQR</sequence>
<keyword evidence="5" id="KW-1185">Reference proteome</keyword>
<proteinExistence type="predicted"/>
<dbReference type="PANTHER" id="PTHR43642">
    <property type="entry name" value="HYBRID SIGNAL TRANSDUCTION HISTIDINE KINASE G"/>
    <property type="match status" value="1"/>
</dbReference>